<dbReference type="InParanoid" id="A0A194YRA0"/>
<sequence>MVLSSSSSSSSSTSTSWPPPSPCLVPLCRASTIGTSHHRWSIEKEKVPPPHTIFYAIITGRWEQPMDFVDNIRTCLAPQLLG</sequence>
<name>A0A194YRA0_SORBI</name>
<protein>
    <submittedName>
        <fullName evidence="2">Uncharacterized protein</fullName>
    </submittedName>
</protein>
<gene>
    <name evidence="2" type="ORF">SORBI_3004G170100</name>
</gene>
<reference evidence="3" key="2">
    <citation type="journal article" date="2018" name="Plant J.">
        <title>The Sorghum bicolor reference genome: improved assembly, gene annotations, a transcriptome atlas, and signatures of genome organization.</title>
        <authorList>
            <person name="McCormick R.F."/>
            <person name="Truong S.K."/>
            <person name="Sreedasyam A."/>
            <person name="Jenkins J."/>
            <person name="Shu S."/>
            <person name="Sims D."/>
            <person name="Kennedy M."/>
            <person name="Amirebrahimi M."/>
            <person name="Weers B.D."/>
            <person name="McKinley B."/>
            <person name="Mattison A."/>
            <person name="Morishige D.T."/>
            <person name="Grimwood J."/>
            <person name="Schmutz J."/>
            <person name="Mullet J.E."/>
        </authorList>
    </citation>
    <scope>NUCLEOTIDE SEQUENCE [LARGE SCALE GENOMIC DNA]</scope>
    <source>
        <strain evidence="3">cv. BTx623</strain>
    </source>
</reference>
<dbReference type="Proteomes" id="UP000000768">
    <property type="component" value="Chromosome 4"/>
</dbReference>
<evidence type="ECO:0000256" key="1">
    <source>
        <dbReference type="SAM" id="MobiDB-lite"/>
    </source>
</evidence>
<dbReference type="EMBL" id="CM000763">
    <property type="protein sequence ID" value="KXG30355.1"/>
    <property type="molecule type" value="Genomic_DNA"/>
</dbReference>
<dbReference type="AlphaFoldDB" id="A0A194YRA0"/>
<proteinExistence type="predicted"/>
<reference evidence="2 3" key="1">
    <citation type="journal article" date="2009" name="Nature">
        <title>The Sorghum bicolor genome and the diversification of grasses.</title>
        <authorList>
            <person name="Paterson A.H."/>
            <person name="Bowers J.E."/>
            <person name="Bruggmann R."/>
            <person name="Dubchak I."/>
            <person name="Grimwood J."/>
            <person name="Gundlach H."/>
            <person name="Haberer G."/>
            <person name="Hellsten U."/>
            <person name="Mitros T."/>
            <person name="Poliakov A."/>
            <person name="Schmutz J."/>
            <person name="Spannagl M."/>
            <person name="Tang H."/>
            <person name="Wang X."/>
            <person name="Wicker T."/>
            <person name="Bharti A.K."/>
            <person name="Chapman J."/>
            <person name="Feltus F.A."/>
            <person name="Gowik U."/>
            <person name="Grigoriev I.V."/>
            <person name="Lyons E."/>
            <person name="Maher C.A."/>
            <person name="Martis M."/>
            <person name="Narechania A."/>
            <person name="Otillar R.P."/>
            <person name="Penning B.W."/>
            <person name="Salamov A.A."/>
            <person name="Wang Y."/>
            <person name="Zhang L."/>
            <person name="Carpita N.C."/>
            <person name="Freeling M."/>
            <person name="Gingle A.R."/>
            <person name="Hash C.T."/>
            <person name="Keller B."/>
            <person name="Klein P."/>
            <person name="Kresovich S."/>
            <person name="McCann M.C."/>
            <person name="Ming R."/>
            <person name="Peterson D.G."/>
            <person name="Mehboob-ur-Rahman"/>
            <person name="Ware D."/>
            <person name="Westhoff P."/>
            <person name="Mayer K.F."/>
            <person name="Messing J."/>
            <person name="Rokhsar D.S."/>
        </authorList>
    </citation>
    <scope>NUCLEOTIDE SEQUENCE [LARGE SCALE GENOMIC DNA]</scope>
    <source>
        <strain evidence="3">cv. BTx623</strain>
    </source>
</reference>
<dbReference type="Gramene" id="KXG30355">
    <property type="protein sequence ID" value="KXG30355"/>
    <property type="gene ID" value="SORBI_3004G170100"/>
</dbReference>
<keyword evidence="3" id="KW-1185">Reference proteome</keyword>
<organism evidence="2 3">
    <name type="scientific">Sorghum bicolor</name>
    <name type="common">Sorghum</name>
    <name type="synonym">Sorghum vulgare</name>
    <dbReference type="NCBI Taxonomy" id="4558"/>
    <lineage>
        <taxon>Eukaryota</taxon>
        <taxon>Viridiplantae</taxon>
        <taxon>Streptophyta</taxon>
        <taxon>Embryophyta</taxon>
        <taxon>Tracheophyta</taxon>
        <taxon>Spermatophyta</taxon>
        <taxon>Magnoliopsida</taxon>
        <taxon>Liliopsida</taxon>
        <taxon>Poales</taxon>
        <taxon>Poaceae</taxon>
        <taxon>PACMAD clade</taxon>
        <taxon>Panicoideae</taxon>
        <taxon>Andropogonodae</taxon>
        <taxon>Andropogoneae</taxon>
        <taxon>Sorghinae</taxon>
        <taxon>Sorghum</taxon>
    </lineage>
</organism>
<feature type="region of interest" description="Disordered" evidence="1">
    <location>
        <begin position="1"/>
        <end position="21"/>
    </location>
</feature>
<evidence type="ECO:0000313" key="2">
    <source>
        <dbReference type="EMBL" id="KXG30355.1"/>
    </source>
</evidence>
<evidence type="ECO:0000313" key="3">
    <source>
        <dbReference type="Proteomes" id="UP000000768"/>
    </source>
</evidence>
<accession>A0A194YRA0</accession>
<feature type="compositionally biased region" description="Low complexity" evidence="1">
    <location>
        <begin position="1"/>
        <end position="16"/>
    </location>
</feature>